<evidence type="ECO:0000259" key="7">
    <source>
        <dbReference type="PROSITE" id="PS51930"/>
    </source>
</evidence>
<dbReference type="SMART" id="SM00877">
    <property type="entry name" value="BMC"/>
    <property type="match status" value="1"/>
</dbReference>
<comment type="domain">
    <text evidence="6">The tight homohexamer forms a small pore which is positively charged.</text>
</comment>
<keyword evidence="1 6" id="KW-0602">Photosynthesis</keyword>
<reference evidence="8 9" key="1">
    <citation type="journal article" date="2019" name="Genome Biol. Evol.">
        <title>Day and night: Metabolic profiles and evolutionary relationships of six axenic non-marine cyanobacteria.</title>
        <authorList>
            <person name="Will S.E."/>
            <person name="Henke P."/>
            <person name="Boedeker C."/>
            <person name="Huang S."/>
            <person name="Brinkmann H."/>
            <person name="Rohde M."/>
            <person name="Jarek M."/>
            <person name="Friedl T."/>
            <person name="Seufert S."/>
            <person name="Schumacher M."/>
            <person name="Overmann J."/>
            <person name="Neumann-Schaal M."/>
            <person name="Petersen J."/>
        </authorList>
    </citation>
    <scope>NUCLEOTIDE SEQUENCE [LARGE SCALE GENOMIC DNA]</scope>
    <source>
        <strain evidence="8 9">SAG 39.79</strain>
    </source>
</reference>
<keyword evidence="5" id="KW-1283">Bacterial microcompartment</keyword>
<dbReference type="PROSITE" id="PS51930">
    <property type="entry name" value="BMC_2"/>
    <property type="match status" value="1"/>
</dbReference>
<feature type="domain" description="BMC" evidence="7">
    <location>
        <begin position="5"/>
        <end position="91"/>
    </location>
</feature>
<dbReference type="Gene3D" id="3.30.70.1710">
    <property type="match status" value="1"/>
</dbReference>
<organism evidence="8 9">
    <name type="scientific">Chroococcidiopsis cubana SAG 39.79</name>
    <dbReference type="NCBI Taxonomy" id="388085"/>
    <lineage>
        <taxon>Bacteria</taxon>
        <taxon>Bacillati</taxon>
        <taxon>Cyanobacteriota</taxon>
        <taxon>Cyanophyceae</taxon>
        <taxon>Chroococcidiopsidales</taxon>
        <taxon>Chroococcidiopsidaceae</taxon>
        <taxon>Chroococcidiopsis</taxon>
    </lineage>
</organism>
<keyword evidence="2 6" id="KW-0120">Carbon dioxide fixation</keyword>
<dbReference type="SUPFAM" id="SSF143414">
    <property type="entry name" value="CcmK-like"/>
    <property type="match status" value="1"/>
</dbReference>
<dbReference type="Proteomes" id="UP000282574">
    <property type="component" value="Unassembled WGS sequence"/>
</dbReference>
<dbReference type="GO" id="GO:0043886">
    <property type="term" value="F:structural constituent of carboxysome shell"/>
    <property type="evidence" value="ECO:0007669"/>
    <property type="project" value="UniProtKB-UniRule"/>
</dbReference>
<evidence type="ECO:0000256" key="2">
    <source>
        <dbReference type="ARBA" id="ARBA00023300"/>
    </source>
</evidence>
<dbReference type="InterPro" id="IPR046380">
    <property type="entry name" value="CcmK"/>
</dbReference>
<comment type="subcellular location">
    <subcellularLocation>
        <location evidence="3 6">Carboxysome</location>
    </subcellularLocation>
</comment>
<dbReference type="GO" id="GO:0031470">
    <property type="term" value="C:carboxysome"/>
    <property type="evidence" value="ECO:0007669"/>
    <property type="project" value="UniProtKB-SubCell"/>
</dbReference>
<dbReference type="CDD" id="cd07057">
    <property type="entry name" value="BMC_CcmK"/>
    <property type="match status" value="1"/>
</dbReference>
<evidence type="ECO:0000256" key="5">
    <source>
        <dbReference type="ARBA" id="ARBA00024446"/>
    </source>
</evidence>
<keyword evidence="4 6" id="KW-1282">Carboxysome</keyword>
<comment type="caution">
    <text evidence="8">The sequence shown here is derived from an EMBL/GenBank/DDBJ whole genome shotgun (WGS) entry which is preliminary data.</text>
</comment>
<comment type="similarity">
    <text evidence="6">Belongs to the bacterial microcompartments protein family. CcmK subfamily.</text>
</comment>
<evidence type="ECO:0000313" key="9">
    <source>
        <dbReference type="Proteomes" id="UP000282574"/>
    </source>
</evidence>
<protein>
    <recommendedName>
        <fullName evidence="6">Carboxysome shell protein CcmK</fullName>
    </recommendedName>
    <alternativeName>
        <fullName evidence="6">Carbon dioxide-concentrating mechanism protein CcmK</fullName>
    </alternativeName>
</protein>
<dbReference type="PANTHER" id="PTHR33941:SF13">
    <property type="entry name" value="CARBOXYSOME SHELL PROTEIN CCMK4"/>
    <property type="match status" value="1"/>
</dbReference>
<dbReference type="InterPro" id="IPR037233">
    <property type="entry name" value="CcmK-like_sf"/>
</dbReference>
<accession>A0AB37UPX3</accession>
<evidence type="ECO:0000256" key="6">
    <source>
        <dbReference type="HAMAP-Rule" id="MF_00854"/>
    </source>
</evidence>
<proteinExistence type="inferred from homology"/>
<sequence length="113" mass="11907">MATLAIGMIETAGVPAAVEAGDAMCKAALVTLVAYENTDLGRITVIIRGAVSEVNVAITAGLAAVLRVNGGEILSHHIIARPHENLEYILPIHRTEDVAQFQHDICFPPPLSA</sequence>
<comment type="subunit">
    <text evidence="6">Homohexamer. Interacts with CcmN and CcmO in the carboxysome.</text>
</comment>
<dbReference type="Pfam" id="PF00936">
    <property type="entry name" value="BMC"/>
    <property type="match status" value="1"/>
</dbReference>
<dbReference type="InterPro" id="IPR050575">
    <property type="entry name" value="BMC_shell"/>
</dbReference>
<dbReference type="HAMAP" id="MF_00854">
    <property type="entry name" value="CcmK"/>
    <property type="match status" value="1"/>
</dbReference>
<dbReference type="GO" id="GO:0015979">
    <property type="term" value="P:photosynthesis"/>
    <property type="evidence" value="ECO:0007669"/>
    <property type="project" value="UniProtKB-KW"/>
</dbReference>
<dbReference type="InterPro" id="IPR044872">
    <property type="entry name" value="CcmK/CsoS1_BMC"/>
</dbReference>
<gene>
    <name evidence="6 8" type="primary">ccmK</name>
    <name evidence="8" type="ORF">DSM107010_12590</name>
</gene>
<dbReference type="AlphaFoldDB" id="A0AB37UPX3"/>
<evidence type="ECO:0000256" key="4">
    <source>
        <dbReference type="ARBA" id="ARBA00023669"/>
    </source>
</evidence>
<dbReference type="InterPro" id="IPR000249">
    <property type="entry name" value="BMC_dom"/>
</dbReference>
<evidence type="ECO:0000313" key="8">
    <source>
        <dbReference type="EMBL" id="RUT13304.1"/>
    </source>
</evidence>
<dbReference type="GO" id="GO:0015977">
    <property type="term" value="P:carbon fixation"/>
    <property type="evidence" value="ECO:0007669"/>
    <property type="project" value="UniProtKB-UniRule"/>
</dbReference>
<name>A0AB37UPX3_9CYAN</name>
<evidence type="ECO:0000256" key="3">
    <source>
        <dbReference type="ARBA" id="ARBA00023587"/>
    </source>
</evidence>
<dbReference type="EMBL" id="RSCK01000007">
    <property type="protein sequence ID" value="RUT13304.1"/>
    <property type="molecule type" value="Genomic_DNA"/>
</dbReference>
<keyword evidence="9" id="KW-1185">Reference proteome</keyword>
<comment type="function">
    <text evidence="6">One of the shell proteins of the carboxysome, a polyhedral inclusion where RuBisCO (ribulose bisphosphate carboxylase, rbcL-rbcS) is sequestered. Assembles into hexamers which make sheets that form the facets of the polyhedral carboxysome. The hexamer central pore probably regulates metabolite flux.</text>
</comment>
<evidence type="ECO:0000256" key="1">
    <source>
        <dbReference type="ARBA" id="ARBA00022531"/>
    </source>
</evidence>
<dbReference type="PANTHER" id="PTHR33941">
    <property type="entry name" value="PROPANEDIOL UTILIZATION PROTEIN PDUA"/>
    <property type="match status" value="1"/>
</dbReference>